<evidence type="ECO:0000313" key="4">
    <source>
        <dbReference type="Proteomes" id="UP000813462"/>
    </source>
</evidence>
<evidence type="ECO:0000313" key="3">
    <source>
        <dbReference type="EMBL" id="KAH7546681.1"/>
    </source>
</evidence>
<accession>A0A978W3Z7</accession>
<organism evidence="3 4">
    <name type="scientific">Ziziphus jujuba var. spinosa</name>
    <dbReference type="NCBI Taxonomy" id="714518"/>
    <lineage>
        <taxon>Eukaryota</taxon>
        <taxon>Viridiplantae</taxon>
        <taxon>Streptophyta</taxon>
        <taxon>Embryophyta</taxon>
        <taxon>Tracheophyta</taxon>
        <taxon>Spermatophyta</taxon>
        <taxon>Magnoliopsida</taxon>
        <taxon>eudicotyledons</taxon>
        <taxon>Gunneridae</taxon>
        <taxon>Pentapetalae</taxon>
        <taxon>rosids</taxon>
        <taxon>fabids</taxon>
        <taxon>Rosales</taxon>
        <taxon>Rhamnaceae</taxon>
        <taxon>Paliureae</taxon>
        <taxon>Ziziphus</taxon>
    </lineage>
</organism>
<dbReference type="InterPro" id="IPR019557">
    <property type="entry name" value="AminoTfrase-like_pln_mobile"/>
</dbReference>
<evidence type="ECO:0000256" key="1">
    <source>
        <dbReference type="SAM" id="MobiDB-lite"/>
    </source>
</evidence>
<dbReference type="OrthoDB" id="1572276at2759"/>
<dbReference type="EMBL" id="JAEACU010000001">
    <property type="protein sequence ID" value="KAH7546681.1"/>
    <property type="molecule type" value="Genomic_DNA"/>
</dbReference>
<proteinExistence type="predicted"/>
<feature type="region of interest" description="Disordered" evidence="1">
    <location>
        <begin position="477"/>
        <end position="498"/>
    </location>
</feature>
<comment type="caution">
    <text evidence="3">The sequence shown here is derived from an EMBL/GenBank/DDBJ whole genome shotgun (WGS) entry which is preliminary data.</text>
</comment>
<sequence length="612" mass="69065">MAETSEESIVDERQELLVSPSGCDGSPILRTAHFLKPSAETFTDEESLDPVSLSRSSLPPKFDPSEWPLNINFNGWPCRPRYWRKWVHFLRHKHQAVWKQAGIYNGIMNSTFEIKKDENVVLGISERWCPETKSFSFPWGEATITLEDVMVMGGYSVLGDSVFSPLETAQMKEIHKKLIQAQTQSGKRKSHTTNQLAWMKMFMGKGSEIEHEAFLATWLSMFVFANSNLIRKVVVPIAIHLARGTRIALAPAVLASIYKDLSLLKKTIVASTKLDRGENGNCVLELNLWSPLQLLQIWALERFTALQAQPNIIKRGDPFFGRWNRIKILKLGDVRSALDSAGKSFKWCPFTTKGVYWNGSTLYGEKAMWVPVGPGLNEQQESFARCLRVSKLVGIDCIEQYLPHRVAMQFGMDQDLPGCVAESNQTPEVAWNNFNKPIGWKKLYIPSRHFEAGVTARYMEWKKKSLDLQDAIKGIVKRPRSRRSSPEKGMKKGKVMQKASEVEINGKDLENPKSLSASIADNRAAGENKLMSKAYSRTTECKCTIKRIISSVDGLKITSNEANERNSGDQDSSGSKSERTRQRHTELEARICRLESSVAMIRAARFGKTKLV</sequence>
<dbReference type="GO" id="GO:0010073">
    <property type="term" value="P:meristem maintenance"/>
    <property type="evidence" value="ECO:0007669"/>
    <property type="project" value="InterPro"/>
</dbReference>
<reference evidence="3" key="1">
    <citation type="journal article" date="2021" name="Front. Plant Sci.">
        <title>Chromosome-Scale Genome Assembly for Chinese Sour Jujube and Insights Into Its Genome Evolution and Domestication Signature.</title>
        <authorList>
            <person name="Shen L.-Y."/>
            <person name="Luo H."/>
            <person name="Wang X.-L."/>
            <person name="Wang X.-M."/>
            <person name="Qiu X.-J."/>
            <person name="Liu H."/>
            <person name="Zhou S.-S."/>
            <person name="Jia K.-H."/>
            <person name="Nie S."/>
            <person name="Bao Y.-T."/>
            <person name="Zhang R.-G."/>
            <person name="Yun Q.-Z."/>
            <person name="Chai Y.-H."/>
            <person name="Lu J.-Y."/>
            <person name="Li Y."/>
            <person name="Zhao S.-W."/>
            <person name="Mao J.-F."/>
            <person name="Jia S.-G."/>
            <person name="Mao Y.-M."/>
        </authorList>
    </citation>
    <scope>NUCLEOTIDE SEQUENCE</scope>
    <source>
        <strain evidence="3">AT0</strain>
        <tissue evidence="3">Leaf</tissue>
    </source>
</reference>
<evidence type="ECO:0000259" key="2">
    <source>
        <dbReference type="Pfam" id="PF10536"/>
    </source>
</evidence>
<dbReference type="Proteomes" id="UP000813462">
    <property type="component" value="Unassembled WGS sequence"/>
</dbReference>
<protein>
    <recommendedName>
        <fullName evidence="2">Aminotransferase-like plant mobile domain-containing protein</fullName>
    </recommendedName>
</protein>
<feature type="domain" description="Aminotransferase-like plant mobile" evidence="2">
    <location>
        <begin position="102"/>
        <end position="461"/>
    </location>
</feature>
<gene>
    <name evidence="3" type="ORF">FEM48_Zijuj01G0227400</name>
</gene>
<dbReference type="PANTHER" id="PTHR46033:SF67">
    <property type="entry name" value="AMINOTRANSFERASE-LIKE, PLANT MOBILE DOMAIN FAMILY PROTEIN"/>
    <property type="match status" value="1"/>
</dbReference>
<dbReference type="AlphaFoldDB" id="A0A978W3Z7"/>
<dbReference type="Pfam" id="PF10536">
    <property type="entry name" value="PMD"/>
    <property type="match status" value="1"/>
</dbReference>
<name>A0A978W3Z7_ZIZJJ</name>
<feature type="region of interest" description="Disordered" evidence="1">
    <location>
        <begin position="559"/>
        <end position="584"/>
    </location>
</feature>
<dbReference type="InterPro" id="IPR044824">
    <property type="entry name" value="MAIN-like"/>
</dbReference>
<dbReference type="PANTHER" id="PTHR46033">
    <property type="entry name" value="PROTEIN MAIN-LIKE 2"/>
    <property type="match status" value="1"/>
</dbReference>